<dbReference type="GO" id="GO:0008270">
    <property type="term" value="F:zinc ion binding"/>
    <property type="evidence" value="ECO:0007669"/>
    <property type="project" value="UniProtKB-KW"/>
</dbReference>
<feature type="compositionally biased region" description="Low complexity" evidence="5">
    <location>
        <begin position="27"/>
        <end position="36"/>
    </location>
</feature>
<feature type="compositionally biased region" description="Basic and acidic residues" evidence="5">
    <location>
        <begin position="1"/>
        <end position="25"/>
    </location>
</feature>
<evidence type="ECO:0000256" key="2">
    <source>
        <dbReference type="ARBA" id="ARBA00022771"/>
    </source>
</evidence>
<feature type="region of interest" description="Disordered" evidence="5">
    <location>
        <begin position="719"/>
        <end position="776"/>
    </location>
</feature>
<dbReference type="PANTHER" id="PTHR11224:SF10">
    <property type="entry name" value="IP09428P-RELATED"/>
    <property type="match status" value="1"/>
</dbReference>
<name>A0A9P6EH05_9AGAR</name>
<evidence type="ECO:0000313" key="7">
    <source>
        <dbReference type="EMBL" id="KAF9528717.1"/>
    </source>
</evidence>
<keyword evidence="1 4" id="KW-0479">Metal-binding</keyword>
<evidence type="ECO:0000259" key="6">
    <source>
        <dbReference type="PROSITE" id="PS50103"/>
    </source>
</evidence>
<feature type="compositionally biased region" description="Polar residues" evidence="5">
    <location>
        <begin position="803"/>
        <end position="814"/>
    </location>
</feature>
<evidence type="ECO:0000256" key="1">
    <source>
        <dbReference type="ARBA" id="ARBA00022723"/>
    </source>
</evidence>
<dbReference type="EMBL" id="MU157851">
    <property type="protein sequence ID" value="KAF9528717.1"/>
    <property type="molecule type" value="Genomic_DNA"/>
</dbReference>
<protein>
    <recommendedName>
        <fullName evidence="6">C3H1-type domain-containing protein</fullName>
    </recommendedName>
</protein>
<proteinExistence type="predicted"/>
<keyword evidence="3 4" id="KW-0862">Zinc</keyword>
<dbReference type="OrthoDB" id="411372at2759"/>
<reference evidence="7" key="1">
    <citation type="submission" date="2020-11" db="EMBL/GenBank/DDBJ databases">
        <authorList>
            <consortium name="DOE Joint Genome Institute"/>
            <person name="Ahrendt S."/>
            <person name="Riley R."/>
            <person name="Andreopoulos W."/>
            <person name="Labutti K."/>
            <person name="Pangilinan J."/>
            <person name="Ruiz-Duenas F.J."/>
            <person name="Barrasa J.M."/>
            <person name="Sanchez-Garcia M."/>
            <person name="Camarero S."/>
            <person name="Miyauchi S."/>
            <person name="Serrano A."/>
            <person name="Linde D."/>
            <person name="Babiker R."/>
            <person name="Drula E."/>
            <person name="Ayuso-Fernandez I."/>
            <person name="Pacheco R."/>
            <person name="Padilla G."/>
            <person name="Ferreira P."/>
            <person name="Barriuso J."/>
            <person name="Kellner H."/>
            <person name="Castanera R."/>
            <person name="Alfaro M."/>
            <person name="Ramirez L."/>
            <person name="Pisabarro A.G."/>
            <person name="Kuo A."/>
            <person name="Tritt A."/>
            <person name="Lipzen A."/>
            <person name="He G."/>
            <person name="Yan M."/>
            <person name="Ng V."/>
            <person name="Cullen D."/>
            <person name="Martin F."/>
            <person name="Rosso M.-N."/>
            <person name="Henrissat B."/>
            <person name="Hibbett D."/>
            <person name="Martinez A.T."/>
            <person name="Grigoriev I.V."/>
        </authorList>
    </citation>
    <scope>NUCLEOTIDE SEQUENCE</scope>
    <source>
        <strain evidence="7">CBS 506.95</strain>
    </source>
</reference>
<feature type="region of interest" description="Disordered" evidence="5">
    <location>
        <begin position="450"/>
        <end position="471"/>
    </location>
</feature>
<evidence type="ECO:0000313" key="8">
    <source>
        <dbReference type="Proteomes" id="UP000807306"/>
    </source>
</evidence>
<feature type="zinc finger region" description="C3H1-type" evidence="4">
    <location>
        <begin position="70"/>
        <end position="97"/>
    </location>
</feature>
<dbReference type="Proteomes" id="UP000807306">
    <property type="component" value="Unassembled WGS sequence"/>
</dbReference>
<dbReference type="Pfam" id="PF00642">
    <property type="entry name" value="zf-CCCH"/>
    <property type="match status" value="1"/>
</dbReference>
<dbReference type="InterPro" id="IPR000571">
    <property type="entry name" value="Znf_CCCH"/>
</dbReference>
<keyword evidence="8" id="KW-1185">Reference proteome</keyword>
<feature type="region of interest" description="Disordered" evidence="5">
    <location>
        <begin position="683"/>
        <end position="705"/>
    </location>
</feature>
<dbReference type="SUPFAM" id="SSF90229">
    <property type="entry name" value="CCCH zinc finger"/>
    <property type="match status" value="1"/>
</dbReference>
<feature type="region of interest" description="Disordered" evidence="5">
    <location>
        <begin position="409"/>
        <end position="438"/>
    </location>
</feature>
<evidence type="ECO:0000256" key="4">
    <source>
        <dbReference type="PROSITE-ProRule" id="PRU00723"/>
    </source>
</evidence>
<comment type="caution">
    <text evidence="7">The sequence shown here is derived from an EMBL/GenBank/DDBJ whole genome shotgun (WGS) entry which is preliminary data.</text>
</comment>
<dbReference type="Gene3D" id="4.10.1000.10">
    <property type="entry name" value="Zinc finger, CCCH-type"/>
    <property type="match status" value="1"/>
</dbReference>
<dbReference type="PROSITE" id="PS50103">
    <property type="entry name" value="ZF_C3H1"/>
    <property type="match status" value="2"/>
</dbReference>
<dbReference type="SMART" id="SM00356">
    <property type="entry name" value="ZnF_C3H1"/>
    <property type="match status" value="2"/>
</dbReference>
<organism evidence="7 8">
    <name type="scientific">Crepidotus variabilis</name>
    <dbReference type="NCBI Taxonomy" id="179855"/>
    <lineage>
        <taxon>Eukaryota</taxon>
        <taxon>Fungi</taxon>
        <taxon>Dikarya</taxon>
        <taxon>Basidiomycota</taxon>
        <taxon>Agaricomycotina</taxon>
        <taxon>Agaricomycetes</taxon>
        <taxon>Agaricomycetidae</taxon>
        <taxon>Agaricales</taxon>
        <taxon>Agaricineae</taxon>
        <taxon>Crepidotaceae</taxon>
        <taxon>Crepidotus</taxon>
    </lineage>
</organism>
<feature type="region of interest" description="Disordered" evidence="5">
    <location>
        <begin position="788"/>
        <end position="824"/>
    </location>
</feature>
<keyword evidence="2 4" id="KW-0863">Zinc-finger</keyword>
<feature type="compositionally biased region" description="Polar residues" evidence="5">
    <location>
        <begin position="281"/>
        <end position="291"/>
    </location>
</feature>
<dbReference type="GO" id="GO:0061630">
    <property type="term" value="F:ubiquitin protein ligase activity"/>
    <property type="evidence" value="ECO:0007669"/>
    <property type="project" value="InterPro"/>
</dbReference>
<feature type="domain" description="C3H1-type" evidence="6">
    <location>
        <begin position="70"/>
        <end position="97"/>
    </location>
</feature>
<gene>
    <name evidence="7" type="ORF">CPB83DRAFT_854158</name>
</gene>
<sequence>MPTEVAQHDIDRDRAGDADRNDKPGSKQKSSASANSKSKDLSHVPCKFFKVGGCTAGASCPFSHSVLEPGQHKETCNWFVKGNCKFGHKCALAHILPGQTMAMDRKNKKAAQTTAGASVDRGKSGARSGKKDAGSSPGNKPSLLTGGSTAPTRMLNSTSSGSGKSGRAPISMSLKATISPSAPAPALTDTDFASFATLDDMEGLRQDSQSQEVLDHHITEAQKIETPTETSNATPSIRPVTLPPSAPRPSTTSAVTDFGPIGSPPNYRPGLPTSPRRINGATFSPGTSPRNPSHLGNLASSPSRNVPVSAPGTQDHFMPSSFQGRAGIAASLGSGLAMIGGRRGFDEPGANVGPNSFGGLLSNQLSNAGVHAGQHGEYGINVEYSGRMLQSSKALDSAVEDDDLEEFLPSSLNDLLTPEERSRRMSRSNSGQQKSSLTDAMSNANLRGSDHLQATAGNGAPAANGTGMGHRYSRSVPAHTLLGDMKNIWADPSSANVLSSSPHRGNPVAYPSPLGGGVASHPDDMGMSMSFGSAGGLGGTPSSLGMMSPSNASAAFLPGLHRHYLDAKAKQGQQGQLGHGGISRGIRGTSNPLFSNNNGGTTNNQSISNSYLQPMGGLGLPSSVANPSGLHTHIHGTTATTYRTPSNPFDLTQTLHQPQPHTSRPIPSNLGAQVQALEDPLAPSLLSPGARALQSHAPGQSLPQGLAAGYSRIHALPPLTNLASPPTGGSYIGGPSPGGPTLGNNSEGPFGDWQPPSTMPQAGVGNSGPPNAGLDSMFSHLSYSAVTGRGGPVGTGPPPGLSRNVSSGRYTQASGGALSPLNGSVVTRDDDILFDMDK</sequence>
<dbReference type="InterPro" id="IPR036855">
    <property type="entry name" value="Znf_CCCH_sf"/>
</dbReference>
<feature type="region of interest" description="Disordered" evidence="5">
    <location>
        <begin position="221"/>
        <end position="321"/>
    </location>
</feature>
<feature type="region of interest" description="Disordered" evidence="5">
    <location>
        <begin position="1"/>
        <end position="39"/>
    </location>
</feature>
<feature type="zinc finger region" description="C3H1-type" evidence="4">
    <location>
        <begin position="40"/>
        <end position="67"/>
    </location>
</feature>
<evidence type="ECO:0000256" key="3">
    <source>
        <dbReference type="ARBA" id="ARBA00022833"/>
    </source>
</evidence>
<feature type="compositionally biased region" description="Polar residues" evidence="5">
    <location>
        <begin position="145"/>
        <end position="162"/>
    </location>
</feature>
<feature type="region of interest" description="Disordered" evidence="5">
    <location>
        <begin position="104"/>
        <end position="169"/>
    </location>
</feature>
<dbReference type="AlphaFoldDB" id="A0A9P6EH05"/>
<feature type="domain" description="C3H1-type" evidence="6">
    <location>
        <begin position="40"/>
        <end position="67"/>
    </location>
</feature>
<dbReference type="PANTHER" id="PTHR11224">
    <property type="entry name" value="MAKORIN-RELATED"/>
    <property type="match status" value="1"/>
</dbReference>
<dbReference type="GO" id="GO:0000209">
    <property type="term" value="P:protein polyubiquitination"/>
    <property type="evidence" value="ECO:0007669"/>
    <property type="project" value="InterPro"/>
</dbReference>
<feature type="compositionally biased region" description="Low complexity" evidence="5">
    <location>
        <begin position="454"/>
        <end position="465"/>
    </location>
</feature>
<accession>A0A9P6EH05</accession>
<feature type="compositionally biased region" description="Polar residues" evidence="5">
    <location>
        <begin position="225"/>
        <end position="235"/>
    </location>
</feature>
<evidence type="ECO:0000256" key="5">
    <source>
        <dbReference type="SAM" id="MobiDB-lite"/>
    </source>
</evidence>
<dbReference type="InterPro" id="IPR045072">
    <property type="entry name" value="MKRN-like"/>
</dbReference>